<name>A0ABX2ARE6_9BACT</name>
<dbReference type="SFLD" id="SFLDG01129">
    <property type="entry name" value="C1.5:_HAD__Beta-PGM__Phosphata"/>
    <property type="match status" value="1"/>
</dbReference>
<evidence type="ECO:0000256" key="1">
    <source>
        <dbReference type="ARBA" id="ARBA00000830"/>
    </source>
</evidence>
<evidence type="ECO:0000256" key="2">
    <source>
        <dbReference type="ARBA" id="ARBA00004818"/>
    </source>
</evidence>
<accession>A0ABX2ARE6</accession>
<dbReference type="GO" id="GO:0016787">
    <property type="term" value="F:hydrolase activity"/>
    <property type="evidence" value="ECO:0007669"/>
    <property type="project" value="UniProtKB-KW"/>
</dbReference>
<dbReference type="InterPro" id="IPR050155">
    <property type="entry name" value="HAD-like_hydrolase_sf"/>
</dbReference>
<dbReference type="SFLD" id="SFLDS00003">
    <property type="entry name" value="Haloacid_Dehalogenase"/>
    <property type="match status" value="1"/>
</dbReference>
<dbReference type="RefSeq" id="WP_172276341.1">
    <property type="nucleotide sequence ID" value="NZ_CASGMU010000011.1"/>
</dbReference>
<dbReference type="Proteomes" id="UP000714420">
    <property type="component" value="Unassembled WGS sequence"/>
</dbReference>
<dbReference type="InterPro" id="IPR023214">
    <property type="entry name" value="HAD_sf"/>
</dbReference>
<dbReference type="EC" id="3.1.3.18" evidence="4"/>
<protein>
    <recommendedName>
        <fullName evidence="4">phosphoglycolate phosphatase</fullName>
        <ecNumber evidence="4">3.1.3.18</ecNumber>
    </recommendedName>
</protein>
<sequence>MKTLILDFDGTLGDSRSLIVDTMQATMAELGLPVCEAGKCAGMIGLPLRESFMRLIPMDDETGKRCEAVYTKLFMKNNVPGTVSMFPGVGETIMRLHSMGYTVTIASSRGRDSLVGFVSEMGLEPYVSHIVSANDVEHSKPSPDMVLKILELTGTSKENALVVGDALYDIQMAHNAGVKACGVTYGNGTLEELADADYIIDSFDRLADVLE</sequence>
<dbReference type="SFLD" id="SFLDG01135">
    <property type="entry name" value="C1.5.6:_HAD__Beta-PGM__Phospha"/>
    <property type="match status" value="1"/>
</dbReference>
<comment type="catalytic activity">
    <reaction evidence="1">
        <text>2-phosphoglycolate + H2O = glycolate + phosphate</text>
        <dbReference type="Rhea" id="RHEA:14369"/>
        <dbReference type="ChEBI" id="CHEBI:15377"/>
        <dbReference type="ChEBI" id="CHEBI:29805"/>
        <dbReference type="ChEBI" id="CHEBI:43474"/>
        <dbReference type="ChEBI" id="CHEBI:58033"/>
        <dbReference type="EC" id="3.1.3.18"/>
    </reaction>
</comment>
<evidence type="ECO:0000313" key="6">
    <source>
        <dbReference type="Proteomes" id="UP000714420"/>
    </source>
</evidence>
<dbReference type="SUPFAM" id="SSF56784">
    <property type="entry name" value="HAD-like"/>
    <property type="match status" value="1"/>
</dbReference>
<evidence type="ECO:0000256" key="4">
    <source>
        <dbReference type="ARBA" id="ARBA00013078"/>
    </source>
</evidence>
<organism evidence="5 6">
    <name type="scientific">Xylanibacter muris</name>
    <dbReference type="NCBI Taxonomy" id="2736290"/>
    <lineage>
        <taxon>Bacteria</taxon>
        <taxon>Pseudomonadati</taxon>
        <taxon>Bacteroidota</taxon>
        <taxon>Bacteroidia</taxon>
        <taxon>Bacteroidales</taxon>
        <taxon>Prevotellaceae</taxon>
        <taxon>Xylanibacter</taxon>
    </lineage>
</organism>
<proteinExistence type="inferred from homology"/>
<comment type="pathway">
    <text evidence="2">Organic acid metabolism; glycolate biosynthesis; glycolate from 2-phosphoglycolate: step 1/1.</text>
</comment>
<dbReference type="NCBIfam" id="TIGR01549">
    <property type="entry name" value="HAD-SF-IA-v1"/>
    <property type="match status" value="1"/>
</dbReference>
<dbReference type="InterPro" id="IPR006439">
    <property type="entry name" value="HAD-SF_hydro_IA"/>
</dbReference>
<evidence type="ECO:0000256" key="3">
    <source>
        <dbReference type="ARBA" id="ARBA00006171"/>
    </source>
</evidence>
<reference evidence="5 6" key="1">
    <citation type="submission" date="2020-05" db="EMBL/GenBank/DDBJ databases">
        <title>Distinct polysaccharide utilization as determinants for interspecies competition between intestinal Prevotella spp.</title>
        <authorList>
            <person name="Galvez E.J.C."/>
            <person name="Iljazovic A."/>
            <person name="Strowig T."/>
        </authorList>
    </citation>
    <scope>NUCLEOTIDE SEQUENCE [LARGE SCALE GENOMIC DNA]</scope>
    <source>
        <strain evidence="5 6">PMUR</strain>
    </source>
</reference>
<dbReference type="InterPro" id="IPR041492">
    <property type="entry name" value="HAD_2"/>
</dbReference>
<dbReference type="EMBL" id="JABKKF010000011">
    <property type="protein sequence ID" value="NPD92817.1"/>
    <property type="molecule type" value="Genomic_DNA"/>
</dbReference>
<dbReference type="NCBIfam" id="TIGR01509">
    <property type="entry name" value="HAD-SF-IA-v3"/>
    <property type="match status" value="1"/>
</dbReference>
<gene>
    <name evidence="5" type="ORF">HPS56_10775</name>
</gene>
<dbReference type="PANTHER" id="PTHR43434">
    <property type="entry name" value="PHOSPHOGLYCOLATE PHOSPHATASE"/>
    <property type="match status" value="1"/>
</dbReference>
<dbReference type="InterPro" id="IPR023198">
    <property type="entry name" value="PGP-like_dom2"/>
</dbReference>
<dbReference type="Gene3D" id="3.40.50.1000">
    <property type="entry name" value="HAD superfamily/HAD-like"/>
    <property type="match status" value="1"/>
</dbReference>
<dbReference type="Gene3D" id="1.10.150.240">
    <property type="entry name" value="Putative phosphatase, domain 2"/>
    <property type="match status" value="1"/>
</dbReference>
<keyword evidence="6" id="KW-1185">Reference proteome</keyword>
<dbReference type="Pfam" id="PF13419">
    <property type="entry name" value="HAD_2"/>
    <property type="match status" value="1"/>
</dbReference>
<comment type="similarity">
    <text evidence="3">Belongs to the HAD-like hydrolase superfamily. CbbY/CbbZ/Gph/YieH family.</text>
</comment>
<dbReference type="InterPro" id="IPR036412">
    <property type="entry name" value="HAD-like_sf"/>
</dbReference>
<comment type="caution">
    <text evidence="5">The sequence shown here is derived from an EMBL/GenBank/DDBJ whole genome shotgun (WGS) entry which is preliminary data.</text>
</comment>
<keyword evidence="5" id="KW-0378">Hydrolase</keyword>
<evidence type="ECO:0000313" key="5">
    <source>
        <dbReference type="EMBL" id="NPD92817.1"/>
    </source>
</evidence>
<dbReference type="PANTHER" id="PTHR43434:SF1">
    <property type="entry name" value="PHOSPHOGLYCOLATE PHOSPHATASE"/>
    <property type="match status" value="1"/>
</dbReference>